<dbReference type="InParanoid" id="A0A1X7SMC3"/>
<protein>
    <submittedName>
        <fullName evidence="1">Uncharacterized protein</fullName>
    </submittedName>
</protein>
<organism evidence="1">
    <name type="scientific">Amphimedon queenslandica</name>
    <name type="common">Sponge</name>
    <dbReference type="NCBI Taxonomy" id="400682"/>
    <lineage>
        <taxon>Eukaryota</taxon>
        <taxon>Metazoa</taxon>
        <taxon>Porifera</taxon>
        <taxon>Demospongiae</taxon>
        <taxon>Heteroscleromorpha</taxon>
        <taxon>Haplosclerida</taxon>
        <taxon>Niphatidae</taxon>
        <taxon>Amphimedon</taxon>
    </lineage>
</organism>
<accession>A0A1X7SMC3</accession>
<name>A0A1X7SMC3_AMPQE</name>
<reference evidence="1" key="1">
    <citation type="submission" date="2017-05" db="UniProtKB">
        <authorList>
            <consortium name="EnsemblMetazoa"/>
        </authorList>
    </citation>
    <scope>IDENTIFICATION</scope>
</reference>
<sequence>MEDLSFFDLLFMKDWCMLTGLSWEVTLGENEGGGTYCLLSPLSDESIVAGM</sequence>
<proteinExistence type="predicted"/>
<evidence type="ECO:0000313" key="1">
    <source>
        <dbReference type="EnsemblMetazoa" id="Aqu2.1.03191_001"/>
    </source>
</evidence>
<dbReference type="EnsemblMetazoa" id="Aqu2.1.03191_001">
    <property type="protein sequence ID" value="Aqu2.1.03191_001"/>
    <property type="gene ID" value="Aqu2.1.03191"/>
</dbReference>
<dbReference type="AlphaFoldDB" id="A0A1X7SMC3"/>